<keyword evidence="3" id="KW-1185">Reference proteome</keyword>
<feature type="transmembrane region" description="Helical" evidence="1">
    <location>
        <begin position="31"/>
        <end position="49"/>
    </location>
</feature>
<gene>
    <name evidence="2" type="ORF">EDD76_11633</name>
</gene>
<proteinExistence type="predicted"/>
<dbReference type="AlphaFoldDB" id="A0A4R1QQM0"/>
<evidence type="ECO:0000313" key="2">
    <source>
        <dbReference type="EMBL" id="TCL55193.1"/>
    </source>
</evidence>
<keyword evidence="1" id="KW-0472">Membrane</keyword>
<dbReference type="STRING" id="1469948.GCA_000732725_03387"/>
<keyword evidence="1" id="KW-1133">Transmembrane helix</keyword>
<keyword evidence="1" id="KW-0812">Transmembrane</keyword>
<accession>A0A4R1QQM0</accession>
<name>A0A4R1QQM0_9FIRM</name>
<dbReference type="EMBL" id="SLUO01000016">
    <property type="protein sequence ID" value="TCL55193.1"/>
    <property type="molecule type" value="Genomic_DNA"/>
</dbReference>
<organism evidence="2 3">
    <name type="scientific">Kineothrix alysoides</name>
    <dbReference type="NCBI Taxonomy" id="1469948"/>
    <lineage>
        <taxon>Bacteria</taxon>
        <taxon>Bacillati</taxon>
        <taxon>Bacillota</taxon>
        <taxon>Clostridia</taxon>
        <taxon>Lachnospirales</taxon>
        <taxon>Lachnospiraceae</taxon>
        <taxon>Kineothrix</taxon>
    </lineage>
</organism>
<protein>
    <submittedName>
        <fullName evidence="2">Uncharacterized protein</fullName>
    </submittedName>
</protein>
<feature type="transmembrane region" description="Helical" evidence="1">
    <location>
        <begin position="82"/>
        <end position="100"/>
    </location>
</feature>
<evidence type="ECO:0000313" key="3">
    <source>
        <dbReference type="Proteomes" id="UP000295718"/>
    </source>
</evidence>
<evidence type="ECO:0000256" key="1">
    <source>
        <dbReference type="SAM" id="Phobius"/>
    </source>
</evidence>
<dbReference type="Proteomes" id="UP000295718">
    <property type="component" value="Unassembled WGS sequence"/>
</dbReference>
<comment type="caution">
    <text evidence="2">The sequence shown here is derived from an EMBL/GenBank/DDBJ whole genome shotgun (WGS) entry which is preliminary data.</text>
</comment>
<feature type="transmembrane region" description="Helical" evidence="1">
    <location>
        <begin position="56"/>
        <end position="76"/>
    </location>
</feature>
<feature type="transmembrane region" description="Helical" evidence="1">
    <location>
        <begin position="7"/>
        <end position="25"/>
    </location>
</feature>
<sequence length="106" mass="11931">MKRFYTILTIVCASFAIYDAVIWSVNASNPVWITVLMFLGSILLLFTNIRKIKNRTLLTILALLLICVSSFLNSFYTGNIVILQHVVRVVISIFVVYLSTKKTAVG</sequence>
<reference evidence="2 3" key="1">
    <citation type="submission" date="2019-03" db="EMBL/GenBank/DDBJ databases">
        <title>Genomic Encyclopedia of Type Strains, Phase IV (KMG-IV): sequencing the most valuable type-strain genomes for metagenomic binning, comparative biology and taxonomic classification.</title>
        <authorList>
            <person name="Goeker M."/>
        </authorList>
    </citation>
    <scope>NUCLEOTIDE SEQUENCE [LARGE SCALE GENOMIC DNA]</scope>
    <source>
        <strain evidence="2 3">DSM 100556</strain>
    </source>
</reference>